<organism evidence="2 3">
    <name type="scientific">Ascochyta lentis</name>
    <dbReference type="NCBI Taxonomy" id="205686"/>
    <lineage>
        <taxon>Eukaryota</taxon>
        <taxon>Fungi</taxon>
        <taxon>Dikarya</taxon>
        <taxon>Ascomycota</taxon>
        <taxon>Pezizomycotina</taxon>
        <taxon>Dothideomycetes</taxon>
        <taxon>Pleosporomycetidae</taxon>
        <taxon>Pleosporales</taxon>
        <taxon>Pleosporineae</taxon>
        <taxon>Didymellaceae</taxon>
        <taxon>Ascochyta</taxon>
    </lineage>
</organism>
<evidence type="ECO:0000313" key="3">
    <source>
        <dbReference type="Proteomes" id="UP000651452"/>
    </source>
</evidence>
<sequence>MADPDAPAQKRPRLDSVNPPVYNHNAHGFPPPLRRRRTPNPLASYLIPLRPTLLPLPPPATILLTAYPICPNPILLPPKDPIQDRNPHRPSHVLIYAPTRIHALSPRPVNALMASAAFLRP</sequence>
<protein>
    <submittedName>
        <fullName evidence="2">Uncharacterized protein</fullName>
    </submittedName>
</protein>
<feature type="region of interest" description="Disordered" evidence="1">
    <location>
        <begin position="1"/>
        <end position="37"/>
    </location>
</feature>
<name>A0A8H7J4E0_9PLEO</name>
<dbReference type="AlphaFoldDB" id="A0A8H7J4E0"/>
<gene>
    <name evidence="2" type="ORF">EKO04_005235</name>
</gene>
<accession>A0A8H7J4E0</accession>
<comment type="caution">
    <text evidence="2">The sequence shown here is derived from an EMBL/GenBank/DDBJ whole genome shotgun (WGS) entry which is preliminary data.</text>
</comment>
<reference evidence="2" key="1">
    <citation type="submission" date="2018-12" db="EMBL/GenBank/DDBJ databases">
        <authorList>
            <person name="Syme R.A."/>
            <person name="Farfan-Caceres L."/>
            <person name="Lichtenzveig J."/>
        </authorList>
    </citation>
    <scope>NUCLEOTIDE SEQUENCE</scope>
    <source>
        <strain evidence="2">Al4</strain>
    </source>
</reference>
<keyword evidence="3" id="KW-1185">Reference proteome</keyword>
<proteinExistence type="predicted"/>
<dbReference type="Proteomes" id="UP000651452">
    <property type="component" value="Unassembled WGS sequence"/>
</dbReference>
<dbReference type="EMBL" id="RZGK01000009">
    <property type="protein sequence ID" value="KAF9696689.1"/>
    <property type="molecule type" value="Genomic_DNA"/>
</dbReference>
<evidence type="ECO:0000313" key="2">
    <source>
        <dbReference type="EMBL" id="KAF9696689.1"/>
    </source>
</evidence>
<evidence type="ECO:0000256" key="1">
    <source>
        <dbReference type="SAM" id="MobiDB-lite"/>
    </source>
</evidence>
<reference evidence="2" key="2">
    <citation type="submission" date="2020-09" db="EMBL/GenBank/DDBJ databases">
        <title>Reference genome assembly for Australian Ascochyta lentis isolate Al4.</title>
        <authorList>
            <person name="Lee R.C."/>
            <person name="Farfan-Caceres L.M."/>
            <person name="Debler J.W."/>
            <person name="Williams A.H."/>
            <person name="Henares B.M."/>
        </authorList>
    </citation>
    <scope>NUCLEOTIDE SEQUENCE</scope>
    <source>
        <strain evidence="2">Al4</strain>
    </source>
</reference>